<dbReference type="RefSeq" id="WP_254292566.1">
    <property type="nucleotide sequence ID" value="NZ_JAMLDX010000005.1"/>
</dbReference>
<dbReference type="AlphaFoldDB" id="A0A9X2KKE2"/>
<organism evidence="2 3">
    <name type="scientific">Sphingomonas tagetis</name>
    <dbReference type="NCBI Taxonomy" id="2949092"/>
    <lineage>
        <taxon>Bacteria</taxon>
        <taxon>Pseudomonadati</taxon>
        <taxon>Pseudomonadota</taxon>
        <taxon>Alphaproteobacteria</taxon>
        <taxon>Sphingomonadales</taxon>
        <taxon>Sphingomonadaceae</taxon>
        <taxon>Sphingomonas</taxon>
    </lineage>
</organism>
<reference evidence="2" key="1">
    <citation type="submission" date="2022-05" db="EMBL/GenBank/DDBJ databases">
        <title>Sphingomonas sp. strain MG17 Genome sequencing and assembly.</title>
        <authorList>
            <person name="Kim I."/>
        </authorList>
    </citation>
    <scope>NUCLEOTIDE SEQUENCE</scope>
    <source>
        <strain evidence="2">MG17</strain>
    </source>
</reference>
<evidence type="ECO:0000313" key="3">
    <source>
        <dbReference type="Proteomes" id="UP001139451"/>
    </source>
</evidence>
<dbReference type="EMBL" id="JAMLDX010000005">
    <property type="protein sequence ID" value="MCP3730434.1"/>
    <property type="molecule type" value="Genomic_DNA"/>
</dbReference>
<feature type="region of interest" description="Disordered" evidence="1">
    <location>
        <begin position="34"/>
        <end position="55"/>
    </location>
</feature>
<feature type="region of interest" description="Disordered" evidence="1">
    <location>
        <begin position="230"/>
        <end position="252"/>
    </location>
</feature>
<sequence length="293" mass="30158">MNDVTGGAGGAAGGDGGAGAGGAGAAAIAGAGGGEGTGGQASGGAAPSWRDDLPETIRGDASLANFADIGALAQGYIETKRTASERIDGYKTDEGLKKFGEIVRPATAADYEISVPDGFPTKKADAFRDFAFGIGMPPQWAKAIVDFNNEQDADDLRAAEEASQADVDQLRNTMGADKFDTSLQAVRQMLEKSGVELAAEDMAHLDTKIGSSNLLKWMFDMAARVGDPGPVEGAGGASGGGQAMTPEAASSRWDVAVKDANWRKQAQIKGTPEFAESERLQNLIAQGRARKTS</sequence>
<feature type="compositionally biased region" description="Gly residues" evidence="1">
    <location>
        <begin position="232"/>
        <end position="242"/>
    </location>
</feature>
<proteinExistence type="predicted"/>
<gene>
    <name evidence="2" type="ORF">M9978_08330</name>
</gene>
<accession>A0A9X2KKE2</accession>
<evidence type="ECO:0000313" key="2">
    <source>
        <dbReference type="EMBL" id="MCP3730434.1"/>
    </source>
</evidence>
<comment type="caution">
    <text evidence="2">The sequence shown here is derived from an EMBL/GenBank/DDBJ whole genome shotgun (WGS) entry which is preliminary data.</text>
</comment>
<evidence type="ECO:0008006" key="4">
    <source>
        <dbReference type="Google" id="ProtNLM"/>
    </source>
</evidence>
<protein>
    <recommendedName>
        <fullName evidence="4">Phage T7 capsid assembly protein</fullName>
    </recommendedName>
</protein>
<name>A0A9X2KKE2_9SPHN</name>
<evidence type="ECO:0000256" key="1">
    <source>
        <dbReference type="SAM" id="MobiDB-lite"/>
    </source>
</evidence>
<dbReference type="Proteomes" id="UP001139451">
    <property type="component" value="Unassembled WGS sequence"/>
</dbReference>
<keyword evidence="3" id="KW-1185">Reference proteome</keyword>